<feature type="short sequence motif" description="GXSXG" evidence="5">
    <location>
        <begin position="334"/>
        <end position="338"/>
    </location>
</feature>
<dbReference type="PROSITE" id="PS50042">
    <property type="entry name" value="CNMP_BINDING_3"/>
    <property type="match status" value="1"/>
</dbReference>
<keyword evidence="4 5" id="KW-0443">Lipid metabolism</keyword>
<dbReference type="SUPFAM" id="SSF51206">
    <property type="entry name" value="cAMP-binding domain-like"/>
    <property type="match status" value="1"/>
</dbReference>
<dbReference type="InterPro" id="IPR016035">
    <property type="entry name" value="Acyl_Trfase/lysoPLipase"/>
</dbReference>
<dbReference type="RefSeq" id="WP_374347413.1">
    <property type="nucleotide sequence ID" value="NZ_JBHTLQ010000013.1"/>
</dbReference>
<dbReference type="InterPro" id="IPR002641">
    <property type="entry name" value="PNPLA_dom"/>
</dbReference>
<evidence type="ECO:0000256" key="1">
    <source>
        <dbReference type="ARBA" id="ARBA00006636"/>
    </source>
</evidence>
<dbReference type="SMART" id="SM00100">
    <property type="entry name" value="cNMP"/>
    <property type="match status" value="1"/>
</dbReference>
<feature type="compositionally biased region" description="Basic and acidic residues" evidence="6">
    <location>
        <begin position="570"/>
        <end position="583"/>
    </location>
</feature>
<dbReference type="Proteomes" id="UP001597216">
    <property type="component" value="Unassembled WGS sequence"/>
</dbReference>
<evidence type="ECO:0000256" key="5">
    <source>
        <dbReference type="PROSITE-ProRule" id="PRU01161"/>
    </source>
</evidence>
<dbReference type="InterPro" id="IPR050301">
    <property type="entry name" value="NTE"/>
</dbReference>
<dbReference type="EMBL" id="JBHTLQ010000013">
    <property type="protein sequence ID" value="MFD1190528.1"/>
    <property type="molecule type" value="Genomic_DNA"/>
</dbReference>
<evidence type="ECO:0000259" key="7">
    <source>
        <dbReference type="PROSITE" id="PS50042"/>
    </source>
</evidence>
<evidence type="ECO:0000259" key="8">
    <source>
        <dbReference type="PROSITE" id="PS51635"/>
    </source>
</evidence>
<dbReference type="InterPro" id="IPR000595">
    <property type="entry name" value="cNMP-bd_dom"/>
</dbReference>
<comment type="similarity">
    <text evidence="1">Belongs to the NTE family.</text>
</comment>
<gene>
    <name evidence="9" type="ORF">ACFQ27_08055</name>
</gene>
<accession>A0ABW3T0J2</accession>
<dbReference type="Gene3D" id="3.40.1090.10">
    <property type="entry name" value="Cytosolic phospholipase A2 catalytic domain"/>
    <property type="match status" value="2"/>
</dbReference>
<dbReference type="Pfam" id="PF01734">
    <property type="entry name" value="Patatin"/>
    <property type="match status" value="1"/>
</dbReference>
<evidence type="ECO:0000313" key="10">
    <source>
        <dbReference type="Proteomes" id="UP001597216"/>
    </source>
</evidence>
<dbReference type="PROSITE" id="PS51635">
    <property type="entry name" value="PNPLA"/>
    <property type="match status" value="1"/>
</dbReference>
<keyword evidence="2 5" id="KW-0378">Hydrolase</keyword>
<organism evidence="9 10">
    <name type="scientific">Phenylobacterium conjunctum</name>
    <dbReference type="NCBI Taxonomy" id="1298959"/>
    <lineage>
        <taxon>Bacteria</taxon>
        <taxon>Pseudomonadati</taxon>
        <taxon>Pseudomonadota</taxon>
        <taxon>Alphaproteobacteria</taxon>
        <taxon>Caulobacterales</taxon>
        <taxon>Caulobacteraceae</taxon>
        <taxon>Phenylobacterium</taxon>
    </lineage>
</organism>
<dbReference type="PANTHER" id="PTHR14226:SF29">
    <property type="entry name" value="NEUROPATHY TARGET ESTERASE SWS"/>
    <property type="match status" value="1"/>
</dbReference>
<feature type="active site" description="Nucleophile" evidence="5">
    <location>
        <position position="336"/>
    </location>
</feature>
<reference evidence="10" key="1">
    <citation type="journal article" date="2019" name="Int. J. Syst. Evol. Microbiol.">
        <title>The Global Catalogue of Microorganisms (GCM) 10K type strain sequencing project: providing services to taxonomists for standard genome sequencing and annotation.</title>
        <authorList>
            <consortium name="The Broad Institute Genomics Platform"/>
            <consortium name="The Broad Institute Genome Sequencing Center for Infectious Disease"/>
            <person name="Wu L."/>
            <person name="Ma J."/>
        </authorList>
    </citation>
    <scope>NUCLEOTIDE SEQUENCE [LARGE SCALE GENOMIC DNA]</scope>
    <source>
        <strain evidence="10">CCUG 55074</strain>
    </source>
</reference>
<evidence type="ECO:0000313" key="9">
    <source>
        <dbReference type="EMBL" id="MFD1190528.1"/>
    </source>
</evidence>
<evidence type="ECO:0000256" key="3">
    <source>
        <dbReference type="ARBA" id="ARBA00022963"/>
    </source>
</evidence>
<dbReference type="InterPro" id="IPR014710">
    <property type="entry name" value="RmlC-like_jellyroll"/>
</dbReference>
<dbReference type="PANTHER" id="PTHR14226">
    <property type="entry name" value="NEUROPATHY TARGET ESTERASE/SWISS CHEESE D.MELANOGASTER"/>
    <property type="match status" value="1"/>
</dbReference>
<dbReference type="Pfam" id="PF00027">
    <property type="entry name" value="cNMP_binding"/>
    <property type="match status" value="1"/>
</dbReference>
<name>A0ABW3T0J2_9CAUL</name>
<feature type="region of interest" description="Disordered" evidence="6">
    <location>
        <begin position="570"/>
        <end position="591"/>
    </location>
</feature>
<comment type="caution">
    <text evidence="9">The sequence shown here is derived from an EMBL/GenBank/DDBJ whole genome shotgun (WGS) entry which is preliminary data.</text>
</comment>
<comment type="caution">
    <text evidence="5">Lacks conserved residue(s) required for the propagation of feature annotation.</text>
</comment>
<dbReference type="SUPFAM" id="SSF52151">
    <property type="entry name" value="FabD/lysophospholipase-like"/>
    <property type="match status" value="1"/>
</dbReference>
<dbReference type="CDD" id="cd00038">
    <property type="entry name" value="CAP_ED"/>
    <property type="match status" value="1"/>
</dbReference>
<evidence type="ECO:0000256" key="2">
    <source>
        <dbReference type="ARBA" id="ARBA00022801"/>
    </source>
</evidence>
<dbReference type="CDD" id="cd07205">
    <property type="entry name" value="Pat_PNPLA6_PNPLA7_NTE1_like"/>
    <property type="match status" value="1"/>
</dbReference>
<feature type="short sequence motif" description="DGA/G" evidence="5">
    <location>
        <begin position="450"/>
        <end position="452"/>
    </location>
</feature>
<sequence length="591" mass="64214">MGNLPDIPTDSALARLFEDERAQGEAVWFSLPGGATLYKAGEPSNQLYFLRAGRLGAFRGEEGQELQFLGVIRPGEPAGEMALIAGAPHSGHVVALRDSEIFALPRDIFFEAAEDDPAVMTELARLMILRSRQAATKASVGEPSVYGFIGVGETVPIRPLVDRVAREIGRLGYMVTVIGAEAQHAPTEWFSDVEREYDFVLYAAEPSDLGWRQVVSRQVDRLFRVGRGDLPPPAAGVLTDRDPLQAQNLADLILVQKRDCVRPQGSEAWMDAAQPARLFHIRRENAEDFKRIARILTGQAVGLVLSGGGARAYAHIGAIRALREQGTPIDFVGGVSMGAIIAAGVAMGWDGPEMDHRIQDAFVNTSPLDDIAFPLLAMTLGNKVRERLTTHFGETQIADLWLPFFCVSSNLTKGAYQVHRRGLLRDALRATISLPGVLPPATDHNDVLVDGAVLKNFPADVMRVFQPGPIVGVDVTRGRSITADDVARPQSVWRWILSGQWRKGPPIVSLLMRAATVSSWRDHVAAREATDVLVAPEVAGVEIRDWGAYAPAVAAGYQAMKDALAKLKRPITELRRRPGRRDPAPPTAAAG</sequence>
<evidence type="ECO:0000256" key="6">
    <source>
        <dbReference type="SAM" id="MobiDB-lite"/>
    </source>
</evidence>
<protein>
    <submittedName>
        <fullName evidence="9">Patatin-like phospholipase family protein</fullName>
    </submittedName>
</protein>
<feature type="domain" description="Cyclic nucleotide-binding" evidence="7">
    <location>
        <begin position="29"/>
        <end position="109"/>
    </location>
</feature>
<evidence type="ECO:0000256" key="4">
    <source>
        <dbReference type="ARBA" id="ARBA00023098"/>
    </source>
</evidence>
<proteinExistence type="inferred from homology"/>
<feature type="domain" description="PNPLA" evidence="8">
    <location>
        <begin position="303"/>
        <end position="463"/>
    </location>
</feature>
<dbReference type="Gene3D" id="2.60.120.10">
    <property type="entry name" value="Jelly Rolls"/>
    <property type="match status" value="1"/>
</dbReference>
<feature type="active site" description="Proton acceptor" evidence="5">
    <location>
        <position position="450"/>
    </location>
</feature>
<dbReference type="InterPro" id="IPR018490">
    <property type="entry name" value="cNMP-bd_dom_sf"/>
</dbReference>
<keyword evidence="10" id="KW-1185">Reference proteome</keyword>
<keyword evidence="3 5" id="KW-0442">Lipid degradation</keyword>